<organism evidence="1 2">
    <name type="scientific">Tachysurus vachellii</name>
    <name type="common">Darkbarbel catfish</name>
    <name type="synonym">Pelteobagrus vachellii</name>
    <dbReference type="NCBI Taxonomy" id="175792"/>
    <lineage>
        <taxon>Eukaryota</taxon>
        <taxon>Metazoa</taxon>
        <taxon>Chordata</taxon>
        <taxon>Craniata</taxon>
        <taxon>Vertebrata</taxon>
        <taxon>Euteleostomi</taxon>
        <taxon>Actinopterygii</taxon>
        <taxon>Neopterygii</taxon>
        <taxon>Teleostei</taxon>
        <taxon>Ostariophysi</taxon>
        <taxon>Siluriformes</taxon>
        <taxon>Bagridae</taxon>
        <taxon>Tachysurus</taxon>
    </lineage>
</organism>
<evidence type="ECO:0000313" key="2">
    <source>
        <dbReference type="Proteomes" id="UP001187315"/>
    </source>
</evidence>
<protein>
    <submittedName>
        <fullName evidence="1">Uncharacterized protein</fullName>
    </submittedName>
</protein>
<gene>
    <name evidence="1" type="ORF">Q7C36_007786</name>
</gene>
<proteinExistence type="predicted"/>
<dbReference type="Proteomes" id="UP001187315">
    <property type="component" value="Unassembled WGS sequence"/>
</dbReference>
<evidence type="ECO:0000313" key="1">
    <source>
        <dbReference type="EMBL" id="KAK2852585.1"/>
    </source>
</evidence>
<comment type="caution">
    <text evidence="1">The sequence shown here is derived from an EMBL/GenBank/DDBJ whole genome shotgun (WGS) entry which is preliminary data.</text>
</comment>
<dbReference type="EMBL" id="JAVHJS010000007">
    <property type="protein sequence ID" value="KAK2852585.1"/>
    <property type="molecule type" value="Genomic_DNA"/>
</dbReference>
<dbReference type="AlphaFoldDB" id="A0AA88SXM8"/>
<sequence length="113" mass="12581">MALRKAAVFMALPADKGVSAWSFSTVSIFNIMLLPLNELSVTYCEHQDEIRLVSDHVLEVQLSSSQLWICGSLEKATHAEMCTFHNSRSNFPSISILCENPDQPLQSHVTSET</sequence>
<reference evidence="1" key="1">
    <citation type="submission" date="2023-08" db="EMBL/GenBank/DDBJ databases">
        <title>Pelteobagrus vachellii genome.</title>
        <authorList>
            <person name="Liu H."/>
        </authorList>
    </citation>
    <scope>NUCLEOTIDE SEQUENCE</scope>
    <source>
        <strain evidence="1">PRFRI_2022a</strain>
        <tissue evidence="1">Muscle</tissue>
    </source>
</reference>
<keyword evidence="2" id="KW-1185">Reference proteome</keyword>
<name>A0AA88SXM8_TACVA</name>
<accession>A0AA88SXM8</accession>